<dbReference type="InterPro" id="IPR008405">
    <property type="entry name" value="ApoL"/>
</dbReference>
<dbReference type="STRING" id="6832.A0A553N6U6"/>
<dbReference type="InterPro" id="IPR006076">
    <property type="entry name" value="FAD-dep_OxRdtase"/>
</dbReference>
<dbReference type="EC" id="1.1.99.2" evidence="8"/>
<keyword evidence="5" id="KW-0560">Oxidoreductase</keyword>
<evidence type="ECO:0000256" key="1">
    <source>
        <dbReference type="ARBA" id="ARBA00001974"/>
    </source>
</evidence>
<comment type="catalytic activity">
    <reaction evidence="6">
        <text>(S)-2-hydroxyglutarate + A = 2-oxoglutarate + AH2</text>
        <dbReference type="Rhea" id="RHEA:21252"/>
        <dbReference type="ChEBI" id="CHEBI:13193"/>
        <dbReference type="ChEBI" id="CHEBI:16782"/>
        <dbReference type="ChEBI" id="CHEBI:16810"/>
        <dbReference type="ChEBI" id="CHEBI:17499"/>
        <dbReference type="EC" id="1.1.99.2"/>
    </reaction>
</comment>
<dbReference type="GO" id="GO:0042157">
    <property type="term" value="P:lipoprotein metabolic process"/>
    <property type="evidence" value="ECO:0007669"/>
    <property type="project" value="InterPro"/>
</dbReference>
<keyword evidence="13" id="KW-1185">Reference proteome</keyword>
<keyword evidence="3" id="KW-0285">Flavoprotein</keyword>
<proteinExistence type="inferred from homology"/>
<dbReference type="Proteomes" id="UP000318571">
    <property type="component" value="Chromosome 8"/>
</dbReference>
<dbReference type="NCBIfam" id="NF008726">
    <property type="entry name" value="PRK11728.1"/>
    <property type="match status" value="1"/>
</dbReference>
<protein>
    <recommendedName>
        <fullName evidence="9">L-2-hydroxyglutarate dehydrogenase, mitochondrial</fullName>
        <ecNumber evidence="8">1.1.99.2</ecNumber>
    </recommendedName>
</protein>
<name>A0A553N6U6_TIGCA</name>
<evidence type="ECO:0000256" key="8">
    <source>
        <dbReference type="ARBA" id="ARBA00038878"/>
    </source>
</evidence>
<comment type="similarity">
    <text evidence="2">Belongs to the apolipoprotein L family.</text>
</comment>
<evidence type="ECO:0000256" key="6">
    <source>
        <dbReference type="ARBA" id="ARBA00036066"/>
    </source>
</evidence>
<dbReference type="SUPFAM" id="SSF51905">
    <property type="entry name" value="FAD/NAD(P)-binding domain"/>
    <property type="match status" value="1"/>
</dbReference>
<dbReference type="GO" id="GO:0006869">
    <property type="term" value="P:lipid transport"/>
    <property type="evidence" value="ECO:0007669"/>
    <property type="project" value="InterPro"/>
</dbReference>
<evidence type="ECO:0000256" key="5">
    <source>
        <dbReference type="ARBA" id="ARBA00023002"/>
    </source>
</evidence>
<comment type="cofactor">
    <cofactor evidence="1">
        <name>FAD</name>
        <dbReference type="ChEBI" id="CHEBI:57692"/>
    </cofactor>
</comment>
<dbReference type="GO" id="GO:0005576">
    <property type="term" value="C:extracellular region"/>
    <property type="evidence" value="ECO:0007669"/>
    <property type="project" value="InterPro"/>
</dbReference>
<evidence type="ECO:0000256" key="9">
    <source>
        <dbReference type="ARBA" id="ARBA00041137"/>
    </source>
</evidence>
<feature type="domain" description="FAD dependent oxidoreductase" evidence="11">
    <location>
        <begin position="38"/>
        <end position="429"/>
    </location>
</feature>
<evidence type="ECO:0000256" key="3">
    <source>
        <dbReference type="ARBA" id="ARBA00022630"/>
    </source>
</evidence>
<evidence type="ECO:0000256" key="4">
    <source>
        <dbReference type="ARBA" id="ARBA00022827"/>
    </source>
</evidence>
<evidence type="ECO:0000313" key="13">
    <source>
        <dbReference type="Proteomes" id="UP000318571"/>
    </source>
</evidence>
<dbReference type="AlphaFoldDB" id="A0A553N6U6"/>
<reference evidence="12 13" key="1">
    <citation type="journal article" date="2018" name="Nat. Ecol. Evol.">
        <title>Genomic signatures of mitonuclear coevolution across populations of Tigriopus californicus.</title>
        <authorList>
            <person name="Barreto F.S."/>
            <person name="Watson E.T."/>
            <person name="Lima T.G."/>
            <person name="Willett C.S."/>
            <person name="Edmands S."/>
            <person name="Li W."/>
            <person name="Burton R.S."/>
        </authorList>
    </citation>
    <scope>NUCLEOTIDE SEQUENCE [LARGE SCALE GENOMIC DNA]</scope>
    <source>
        <strain evidence="12 13">San Diego</strain>
    </source>
</reference>
<dbReference type="Gene3D" id="3.50.50.60">
    <property type="entry name" value="FAD/NAD(P)-binding domain"/>
    <property type="match status" value="1"/>
</dbReference>
<evidence type="ECO:0000313" key="12">
    <source>
        <dbReference type="EMBL" id="TRY61164.1"/>
    </source>
</evidence>
<sequence length="800" mass="86762">MFCSKLSKLISRNILPPIQSVSWITQAANQGTSSNEFDLVIVGGGIVGLATAQELIFRYPELKMALLEKEPELSTHQTGHNSGVIHAGLYYKPGSLMAQLCVEGLHSTYKYCDKHDIPYKKCGKLVVAKDTSEISRLEDLFERGNANQVPELQMLYGLDGIQQVEPHCRGVQAIWSPHTGIVNWEQVARQYGKVFEERGGHIKLNYEVCNFEPGSDPIRPIEIVDKAGGQSIKASYVLTCAGLQSDRVATMSGCASDPKIVPFRGEYLLLSPEKAKLIKGNIYPVPDPRFPFLGMWLGPNAVPAFKREGYKWTDVSLRDMTEILAYPGFLLLAKKYVSFGAGEMIRSLFPALTVKHFQEYIPSIVADDISHGPAGVRAQAMNTRGDLIGDFIFDSPPKESPLSSRILHCRNAPSPGATSSLAIARMMAQKIQGQSVSRLYSGAFESLAVHMEPLQQEHKEWEGCDSKNMEDTAIQHGSGAENGFEMVSDQEVEAANEDLERHTSNQSDTVAMIDQINEREQEGIDKVIQEVENDPNEPLTEKEKAIIELVELKAEFHEWADTRKVTIDKLREIADYVDLVCKRTGVTKVLSSGSGALAGGITILGGALTIASAGAALPILLAGTGLGLASGVTGGAAAVTEKIIKSRQLKDAGAAIEADKEATEQLENRIVSLQKNKFATQVARDVAKTGAKGAYSSYQIMSLVGVGGSLGKVSAEAAAKLFGEDVGKEISKLIIHTSGRVISGTVTVVLGGASMVYDIYKLNSEMSEIAKLGTEGASEFRTMAKQLEDALRELQTKPNE</sequence>
<dbReference type="Pfam" id="PF05461">
    <property type="entry name" value="ApoL"/>
    <property type="match status" value="1"/>
</dbReference>
<comment type="similarity">
    <text evidence="7">Belongs to the L2HGDH family.</text>
</comment>
<keyword evidence="4" id="KW-0274">FAD</keyword>
<evidence type="ECO:0000256" key="10">
    <source>
        <dbReference type="SAM" id="Coils"/>
    </source>
</evidence>
<feature type="coiled-coil region" evidence="10">
    <location>
        <begin position="649"/>
        <end position="676"/>
    </location>
</feature>
<keyword evidence="10" id="KW-0175">Coiled coil</keyword>
<gene>
    <name evidence="12" type="ORF">TCAL_11079</name>
</gene>
<organism evidence="12 13">
    <name type="scientific">Tigriopus californicus</name>
    <name type="common">Marine copepod</name>
    <dbReference type="NCBI Taxonomy" id="6832"/>
    <lineage>
        <taxon>Eukaryota</taxon>
        <taxon>Metazoa</taxon>
        <taxon>Ecdysozoa</taxon>
        <taxon>Arthropoda</taxon>
        <taxon>Crustacea</taxon>
        <taxon>Multicrustacea</taxon>
        <taxon>Hexanauplia</taxon>
        <taxon>Copepoda</taxon>
        <taxon>Harpacticoida</taxon>
        <taxon>Harpacticidae</taxon>
        <taxon>Tigriopus</taxon>
    </lineage>
</organism>
<evidence type="ECO:0000256" key="2">
    <source>
        <dbReference type="ARBA" id="ARBA00010090"/>
    </source>
</evidence>
<dbReference type="PANTHER" id="PTHR43104:SF2">
    <property type="entry name" value="L-2-HYDROXYGLUTARATE DEHYDROGENASE, MITOCHONDRIAL"/>
    <property type="match status" value="1"/>
</dbReference>
<dbReference type="PANTHER" id="PTHR43104">
    <property type="entry name" value="L-2-HYDROXYGLUTARATE DEHYDROGENASE, MITOCHONDRIAL"/>
    <property type="match status" value="1"/>
</dbReference>
<dbReference type="GO" id="GO:0008289">
    <property type="term" value="F:lipid binding"/>
    <property type="evidence" value="ECO:0007669"/>
    <property type="project" value="InterPro"/>
</dbReference>
<dbReference type="InterPro" id="IPR036188">
    <property type="entry name" value="FAD/NAD-bd_sf"/>
</dbReference>
<dbReference type="Pfam" id="PF01266">
    <property type="entry name" value="DAO"/>
    <property type="match status" value="1"/>
</dbReference>
<evidence type="ECO:0000256" key="7">
    <source>
        <dbReference type="ARBA" id="ARBA00037941"/>
    </source>
</evidence>
<dbReference type="GO" id="GO:0047545">
    <property type="term" value="F:(S)-2-hydroxyglutarate dehydrogenase activity"/>
    <property type="evidence" value="ECO:0007669"/>
    <property type="project" value="UniProtKB-EC"/>
</dbReference>
<comment type="caution">
    <text evidence="12">The sequence shown here is derived from an EMBL/GenBank/DDBJ whole genome shotgun (WGS) entry which is preliminary data.</text>
</comment>
<accession>A0A553N6U6</accession>
<dbReference type="EMBL" id="VCGU01000459">
    <property type="protein sequence ID" value="TRY61164.1"/>
    <property type="molecule type" value="Genomic_DNA"/>
</dbReference>
<evidence type="ECO:0000259" key="11">
    <source>
        <dbReference type="Pfam" id="PF01266"/>
    </source>
</evidence>
<dbReference type="Gene3D" id="3.30.9.10">
    <property type="entry name" value="D-Amino Acid Oxidase, subunit A, domain 2"/>
    <property type="match status" value="1"/>
</dbReference>